<dbReference type="RefSeq" id="WP_136963186.1">
    <property type="nucleotide sequence ID" value="NZ_CP039690.1"/>
</dbReference>
<feature type="transmembrane region" description="Helical" evidence="1">
    <location>
        <begin position="158"/>
        <end position="180"/>
    </location>
</feature>
<keyword evidence="3" id="KW-1185">Reference proteome</keyword>
<dbReference type="OrthoDB" id="8850092at2"/>
<evidence type="ECO:0000313" key="3">
    <source>
        <dbReference type="Proteomes" id="UP000298781"/>
    </source>
</evidence>
<dbReference type="EMBL" id="CP039690">
    <property type="protein sequence ID" value="QCI67759.1"/>
    <property type="molecule type" value="Genomic_DNA"/>
</dbReference>
<organism evidence="2 3">
    <name type="scientific">Phreatobacter stygius</name>
    <dbReference type="NCBI Taxonomy" id="1940610"/>
    <lineage>
        <taxon>Bacteria</taxon>
        <taxon>Pseudomonadati</taxon>
        <taxon>Pseudomonadota</taxon>
        <taxon>Alphaproteobacteria</taxon>
        <taxon>Hyphomicrobiales</taxon>
        <taxon>Phreatobacteraceae</taxon>
        <taxon>Phreatobacter</taxon>
    </lineage>
</organism>
<evidence type="ECO:0000313" key="2">
    <source>
        <dbReference type="EMBL" id="QCI67759.1"/>
    </source>
</evidence>
<gene>
    <name evidence="2" type="ORF">E8M01_28175</name>
</gene>
<keyword evidence="1" id="KW-0472">Membrane</keyword>
<evidence type="ECO:0000256" key="1">
    <source>
        <dbReference type="SAM" id="Phobius"/>
    </source>
</evidence>
<feature type="transmembrane region" description="Helical" evidence="1">
    <location>
        <begin position="79"/>
        <end position="98"/>
    </location>
</feature>
<protein>
    <submittedName>
        <fullName evidence="2">Uncharacterized protein</fullName>
    </submittedName>
</protein>
<feature type="transmembrane region" description="Helical" evidence="1">
    <location>
        <begin position="41"/>
        <end position="67"/>
    </location>
</feature>
<feature type="transmembrane region" description="Helical" evidence="1">
    <location>
        <begin position="110"/>
        <end position="137"/>
    </location>
</feature>
<sequence length="218" mass="22256">MATETALWLAVVASGLYHGLNPGMGWPLAVAAGMTERRLGALIGTLVPLGAGHLAAVAVVLLPFAALSLLLDWAREIRIGAGLLVVGFAALLLCYPGHPRFMARIRPTQIALWSFLVGVLHGAGLLLVPILLGLCTVPSAGLPGLAAGQAPGLAGNAGLALGVTLIHTAAMLASGGLVAWTVYRLVGLGALTRSWFDLRMLWAASLALAGSLGLYAAF</sequence>
<keyword evidence="1" id="KW-0812">Transmembrane</keyword>
<name>A0A4D7B1Z9_9HYPH</name>
<keyword evidence="1" id="KW-1133">Transmembrane helix</keyword>
<accession>A0A4D7B1Z9</accession>
<proteinExistence type="predicted"/>
<feature type="transmembrane region" description="Helical" evidence="1">
    <location>
        <begin position="200"/>
        <end position="217"/>
    </location>
</feature>
<dbReference type="AlphaFoldDB" id="A0A4D7B1Z9"/>
<reference evidence="2 3" key="1">
    <citation type="submission" date="2019-04" db="EMBL/GenBank/DDBJ databases">
        <title>Phreatobacter aquaticus sp. nov.</title>
        <authorList>
            <person name="Choi A."/>
        </authorList>
    </citation>
    <scope>NUCLEOTIDE SEQUENCE [LARGE SCALE GENOMIC DNA]</scope>
    <source>
        <strain evidence="2 3">KCTC 52518</strain>
    </source>
</reference>
<dbReference type="Proteomes" id="UP000298781">
    <property type="component" value="Chromosome"/>
</dbReference>
<dbReference type="KEGG" id="pstg:E8M01_28175"/>